<comment type="caution">
    <text evidence="1">The sequence shown here is derived from an EMBL/GenBank/DDBJ whole genome shotgun (WGS) entry which is preliminary data.</text>
</comment>
<proteinExistence type="predicted"/>
<name>A0A8J7U8D0_9BACT</name>
<keyword evidence="2" id="KW-1185">Reference proteome</keyword>
<dbReference type="AlphaFoldDB" id="A0A8J7U8D0"/>
<dbReference type="Proteomes" id="UP000664417">
    <property type="component" value="Unassembled WGS sequence"/>
</dbReference>
<dbReference type="EMBL" id="JAFREP010000069">
    <property type="protein sequence ID" value="MBO1323458.1"/>
    <property type="molecule type" value="Genomic_DNA"/>
</dbReference>
<accession>A0A8J7U8D0</accession>
<organism evidence="1 2">
    <name type="scientific">Acanthopleuribacter pedis</name>
    <dbReference type="NCBI Taxonomy" id="442870"/>
    <lineage>
        <taxon>Bacteria</taxon>
        <taxon>Pseudomonadati</taxon>
        <taxon>Acidobacteriota</taxon>
        <taxon>Holophagae</taxon>
        <taxon>Acanthopleuribacterales</taxon>
        <taxon>Acanthopleuribacteraceae</taxon>
        <taxon>Acanthopleuribacter</taxon>
    </lineage>
</organism>
<reference evidence="1" key="1">
    <citation type="submission" date="2021-03" db="EMBL/GenBank/DDBJ databases">
        <authorList>
            <person name="Wang G."/>
        </authorList>
    </citation>
    <scope>NUCLEOTIDE SEQUENCE</scope>
    <source>
        <strain evidence="1">KCTC 12899</strain>
    </source>
</reference>
<protein>
    <submittedName>
        <fullName evidence="1">Uncharacterized protein</fullName>
    </submittedName>
</protein>
<feature type="non-terminal residue" evidence="1">
    <location>
        <position position="326"/>
    </location>
</feature>
<dbReference type="RefSeq" id="WP_207863611.1">
    <property type="nucleotide sequence ID" value="NZ_JAFREP010000069.1"/>
</dbReference>
<evidence type="ECO:0000313" key="2">
    <source>
        <dbReference type="Proteomes" id="UP000664417"/>
    </source>
</evidence>
<sequence length="326" mass="37428">MWQDKLIPHLKDTAEYSRQDILDLLKTLNIAKRRLPGGFLKVVGWQDGDKQISGQILIAGLRAYRPVRGRRPTAAEKRKCISRKVRITKKEREFISLVAKIHHLSANQFVLMRLLDTPLPRPQEGRNIEISHFLKRISDDLSQIEDVMRDGRIEPIDLSLLSSTRTALGKIQVSIAKIHRIEFEPPPFKETRSVLFNLMVSKEENEILVSKLKHKKFSSAFRENVFFSSIWEYCRPVSSALYNDLKSQQWYLSKVPINLRLGIEADASGIIEDINTTLVRISRDNAVKLRTKTIGKWASGLICSQARKFESSRYICLMLASSPFGR</sequence>
<evidence type="ECO:0000313" key="1">
    <source>
        <dbReference type="EMBL" id="MBO1323458.1"/>
    </source>
</evidence>
<gene>
    <name evidence="1" type="ORF">J3U88_33635</name>
</gene>